<evidence type="ECO:0000313" key="3">
    <source>
        <dbReference type="EMBL" id="TDQ63028.1"/>
    </source>
</evidence>
<evidence type="ECO:0000313" key="4">
    <source>
        <dbReference type="Proteomes" id="UP000295705"/>
    </source>
</evidence>
<dbReference type="RefSeq" id="WP_133826013.1">
    <property type="nucleotide sequence ID" value="NZ_BAABHR010000053.1"/>
</dbReference>
<dbReference type="InterPro" id="IPR023210">
    <property type="entry name" value="NADP_OxRdtase_dom"/>
</dbReference>
<gene>
    <name evidence="3" type="ORF">EV188_102685</name>
</gene>
<dbReference type="PANTHER" id="PTHR43364">
    <property type="entry name" value="NADH-SPECIFIC METHYLGLYOXAL REDUCTASE-RELATED"/>
    <property type="match status" value="1"/>
</dbReference>
<evidence type="ECO:0000259" key="2">
    <source>
        <dbReference type="Pfam" id="PF00248"/>
    </source>
</evidence>
<dbReference type="OrthoDB" id="9768793at2"/>
<dbReference type="GO" id="GO:0016491">
    <property type="term" value="F:oxidoreductase activity"/>
    <property type="evidence" value="ECO:0007669"/>
    <property type="project" value="UniProtKB-KW"/>
</dbReference>
<evidence type="ECO:0000256" key="1">
    <source>
        <dbReference type="ARBA" id="ARBA00023002"/>
    </source>
</evidence>
<dbReference type="AlphaFoldDB" id="A0A4R6VI36"/>
<dbReference type="Pfam" id="PF00248">
    <property type="entry name" value="Aldo_ket_red"/>
    <property type="match status" value="1"/>
</dbReference>
<proteinExistence type="predicted"/>
<dbReference type="InterPro" id="IPR036812">
    <property type="entry name" value="NAD(P)_OxRdtase_dom_sf"/>
</dbReference>
<dbReference type="EMBL" id="SNYO01000002">
    <property type="protein sequence ID" value="TDQ63028.1"/>
    <property type="molecule type" value="Genomic_DNA"/>
</dbReference>
<protein>
    <submittedName>
        <fullName evidence="3">Aryl-alcohol dehydrogenase-like predicted oxidoreductase</fullName>
    </submittedName>
</protein>
<accession>A0A4R6VI36</accession>
<keyword evidence="1" id="KW-0560">Oxidoreductase</keyword>
<dbReference type="SUPFAM" id="SSF51430">
    <property type="entry name" value="NAD(P)-linked oxidoreductase"/>
    <property type="match status" value="1"/>
</dbReference>
<feature type="domain" description="NADP-dependent oxidoreductase" evidence="2">
    <location>
        <begin position="14"/>
        <end position="306"/>
    </location>
</feature>
<name>A0A4R6VI36_9PSEU</name>
<comment type="caution">
    <text evidence="3">The sequence shown here is derived from an EMBL/GenBank/DDBJ whole genome shotgun (WGS) entry which is preliminary data.</text>
</comment>
<dbReference type="Proteomes" id="UP000295705">
    <property type="component" value="Unassembled WGS sequence"/>
</dbReference>
<organism evidence="3 4">
    <name type="scientific">Actinomycetospora succinea</name>
    <dbReference type="NCBI Taxonomy" id="663603"/>
    <lineage>
        <taxon>Bacteria</taxon>
        <taxon>Bacillati</taxon>
        <taxon>Actinomycetota</taxon>
        <taxon>Actinomycetes</taxon>
        <taxon>Pseudonocardiales</taxon>
        <taxon>Pseudonocardiaceae</taxon>
        <taxon>Actinomycetospora</taxon>
    </lineage>
</organism>
<sequence length="330" mass="35366">MRYLDLPTAKKWSAIGLGTWQFGSREWGYGADYAQGPDSEASRIVARALELGVTVFDTAEAYGFGRSERILGEALDRADADPQTTVVATKIFPVLPVDQVVVQRGTSSAARLRRKIDLYQVHQPNPVIGDTTTMAGMRTLQAAGVVDEVGVSNYGLDRWQGAETALGTQVISNQVEYSLVAREPDRDLLPYARTAGRGILAYSPLAQGLLSGKYDADHRPENFVRSLRPVFLPESLRRITPLIETLRAVADAHDATPSQIALAWTIHQPVVVAIPGASSVAQLESNCAAAEITLADDEYTALTAAAESFTPVSGFSALAGIARAQIGAGR</sequence>
<keyword evidence="4" id="KW-1185">Reference proteome</keyword>
<dbReference type="InterPro" id="IPR050523">
    <property type="entry name" value="AKR_Detox_Biosynth"/>
</dbReference>
<reference evidence="3 4" key="1">
    <citation type="submission" date="2019-03" db="EMBL/GenBank/DDBJ databases">
        <title>Genomic Encyclopedia of Type Strains, Phase IV (KMG-IV): sequencing the most valuable type-strain genomes for metagenomic binning, comparative biology and taxonomic classification.</title>
        <authorList>
            <person name="Goeker M."/>
        </authorList>
    </citation>
    <scope>NUCLEOTIDE SEQUENCE [LARGE SCALE GENOMIC DNA]</scope>
    <source>
        <strain evidence="3 4">DSM 45775</strain>
    </source>
</reference>
<dbReference type="Gene3D" id="3.20.20.100">
    <property type="entry name" value="NADP-dependent oxidoreductase domain"/>
    <property type="match status" value="1"/>
</dbReference>
<dbReference type="PANTHER" id="PTHR43364:SF4">
    <property type="entry name" value="NAD(P)-LINKED OXIDOREDUCTASE SUPERFAMILY PROTEIN"/>
    <property type="match status" value="1"/>
</dbReference>